<dbReference type="OrthoDB" id="869432at2"/>
<evidence type="ECO:0008006" key="3">
    <source>
        <dbReference type="Google" id="ProtNLM"/>
    </source>
</evidence>
<gene>
    <name evidence="1" type="ORF">DYU05_10340</name>
</gene>
<dbReference type="EMBL" id="QWDE01000001">
    <property type="protein sequence ID" value="RFZ85957.1"/>
    <property type="molecule type" value="Genomic_DNA"/>
</dbReference>
<evidence type="ECO:0000313" key="1">
    <source>
        <dbReference type="EMBL" id="RFZ85957.1"/>
    </source>
</evidence>
<keyword evidence="2" id="KW-1185">Reference proteome</keyword>
<reference evidence="1 2" key="1">
    <citation type="submission" date="2018-08" db="EMBL/GenBank/DDBJ databases">
        <title>Mucilaginibacter terrae sp. nov., isolated from manganese diggings.</title>
        <authorList>
            <person name="Huang Y."/>
            <person name="Zhou Z."/>
        </authorList>
    </citation>
    <scope>NUCLEOTIDE SEQUENCE [LARGE SCALE GENOMIC DNA]</scope>
    <source>
        <strain evidence="1 2">ZH6</strain>
    </source>
</reference>
<proteinExistence type="predicted"/>
<dbReference type="Proteomes" id="UP000260823">
    <property type="component" value="Unassembled WGS sequence"/>
</dbReference>
<protein>
    <recommendedName>
        <fullName evidence="3">SGNH/GDSL hydrolase family protein</fullName>
    </recommendedName>
</protein>
<dbReference type="RefSeq" id="WP_117382853.1">
    <property type="nucleotide sequence ID" value="NZ_QWDE01000001.1"/>
</dbReference>
<dbReference type="Gene3D" id="3.40.50.1110">
    <property type="entry name" value="SGNH hydrolase"/>
    <property type="match status" value="1"/>
</dbReference>
<dbReference type="SUPFAM" id="SSF52266">
    <property type="entry name" value="SGNH hydrolase"/>
    <property type="match status" value="1"/>
</dbReference>
<comment type="caution">
    <text evidence="1">The sequence shown here is derived from an EMBL/GenBank/DDBJ whole genome shotgun (WGS) entry which is preliminary data.</text>
</comment>
<organism evidence="1 2">
    <name type="scientific">Mucilaginibacter terrenus</name>
    <dbReference type="NCBI Taxonomy" id="2482727"/>
    <lineage>
        <taxon>Bacteria</taxon>
        <taxon>Pseudomonadati</taxon>
        <taxon>Bacteroidota</taxon>
        <taxon>Sphingobacteriia</taxon>
        <taxon>Sphingobacteriales</taxon>
        <taxon>Sphingobacteriaceae</taxon>
        <taxon>Mucilaginibacter</taxon>
    </lineage>
</organism>
<name>A0A3E2NY90_9SPHI</name>
<dbReference type="InterPro" id="IPR036514">
    <property type="entry name" value="SGNH_hydro_sf"/>
</dbReference>
<dbReference type="AlphaFoldDB" id="A0A3E2NY90"/>
<dbReference type="GO" id="GO:0016788">
    <property type="term" value="F:hydrolase activity, acting on ester bonds"/>
    <property type="evidence" value="ECO:0007669"/>
    <property type="project" value="UniProtKB-ARBA"/>
</dbReference>
<accession>A0A3E2NY90</accession>
<sequence>MADKKLIAKKLIILLILMFVLDRGIGALLEHFYFTQKSGFDARANYIINKTNADVLVFGSSKAAEHYDPSILSDSLKMSVYNCGRDLSYIYYHYGLLQAVLKRYTPKLIILDTRPNEFQIFKYRENLDRLNVLLPYYDSHPELREVCLLRDKFERYKMLSKIYPYNSLILYEMVQFLPKYQKDNSENGFIGKTGEWHGNKPAYNVNDEVDTTAALYYKKFIESCRAKGIKVVITMSPIYQTIDVKANRNIALIYQIARKNNVPVFNYLTSFTNPKYFYDDLHLNRSGAELLSSKIAQDVKSVYRLK</sequence>
<evidence type="ECO:0000313" key="2">
    <source>
        <dbReference type="Proteomes" id="UP000260823"/>
    </source>
</evidence>